<comment type="caution">
    <text evidence="1">The sequence shown here is derived from an EMBL/GenBank/DDBJ whole genome shotgun (WGS) entry which is preliminary data.</text>
</comment>
<reference evidence="2" key="1">
    <citation type="journal article" date="2022" name="Mol. Ecol. Resour.">
        <title>The genomes of chicory, endive, great burdock and yacon provide insights into Asteraceae palaeo-polyploidization history and plant inulin production.</title>
        <authorList>
            <person name="Fan W."/>
            <person name="Wang S."/>
            <person name="Wang H."/>
            <person name="Wang A."/>
            <person name="Jiang F."/>
            <person name="Liu H."/>
            <person name="Zhao H."/>
            <person name="Xu D."/>
            <person name="Zhang Y."/>
        </authorList>
    </citation>
    <scope>NUCLEOTIDE SEQUENCE [LARGE SCALE GENOMIC DNA]</scope>
    <source>
        <strain evidence="2">cv. Niubang</strain>
    </source>
</reference>
<sequence>MEKLRQRPPVARVSSRQRSPSSAATTWRSSANATVHKSNAFSLSQANSSSLPGSISKPWKSQGKRILHGTVMGCESSEEVD</sequence>
<reference evidence="1 2" key="2">
    <citation type="journal article" date="2022" name="Mol. Ecol. Resour.">
        <title>The genomes of chicory, endive, great burdock and yacon provide insights into Asteraceae paleo-polyploidization history and plant inulin production.</title>
        <authorList>
            <person name="Fan W."/>
            <person name="Wang S."/>
            <person name="Wang H."/>
            <person name="Wang A."/>
            <person name="Jiang F."/>
            <person name="Liu H."/>
            <person name="Zhao H."/>
            <person name="Xu D."/>
            <person name="Zhang Y."/>
        </authorList>
    </citation>
    <scope>NUCLEOTIDE SEQUENCE [LARGE SCALE GENOMIC DNA]</scope>
    <source>
        <strain evidence="2">cv. Niubang</strain>
    </source>
</reference>
<dbReference type="EMBL" id="CM042062">
    <property type="protein sequence ID" value="KAI3669418.1"/>
    <property type="molecule type" value="Genomic_DNA"/>
</dbReference>
<protein>
    <submittedName>
        <fullName evidence="1">Uncharacterized protein</fullName>
    </submittedName>
</protein>
<dbReference type="Proteomes" id="UP001055879">
    <property type="component" value="Linkage Group LG16"/>
</dbReference>
<keyword evidence="2" id="KW-1185">Reference proteome</keyword>
<name>A0ACB8XMV5_ARCLA</name>
<accession>A0ACB8XMV5</accession>
<organism evidence="1 2">
    <name type="scientific">Arctium lappa</name>
    <name type="common">Greater burdock</name>
    <name type="synonym">Lappa major</name>
    <dbReference type="NCBI Taxonomy" id="4217"/>
    <lineage>
        <taxon>Eukaryota</taxon>
        <taxon>Viridiplantae</taxon>
        <taxon>Streptophyta</taxon>
        <taxon>Embryophyta</taxon>
        <taxon>Tracheophyta</taxon>
        <taxon>Spermatophyta</taxon>
        <taxon>Magnoliopsida</taxon>
        <taxon>eudicotyledons</taxon>
        <taxon>Gunneridae</taxon>
        <taxon>Pentapetalae</taxon>
        <taxon>asterids</taxon>
        <taxon>campanulids</taxon>
        <taxon>Asterales</taxon>
        <taxon>Asteraceae</taxon>
        <taxon>Carduoideae</taxon>
        <taxon>Cardueae</taxon>
        <taxon>Arctiinae</taxon>
        <taxon>Arctium</taxon>
    </lineage>
</organism>
<proteinExistence type="predicted"/>
<gene>
    <name evidence="1" type="ORF">L6452_40653</name>
</gene>
<evidence type="ECO:0000313" key="1">
    <source>
        <dbReference type="EMBL" id="KAI3669418.1"/>
    </source>
</evidence>
<evidence type="ECO:0000313" key="2">
    <source>
        <dbReference type="Proteomes" id="UP001055879"/>
    </source>
</evidence>